<keyword evidence="10" id="KW-0234">DNA repair</keyword>
<dbReference type="InterPro" id="IPR027417">
    <property type="entry name" value="P-loop_NTPase"/>
</dbReference>
<evidence type="ECO:0000256" key="3">
    <source>
        <dbReference type="ARBA" id="ARBA00022741"/>
    </source>
</evidence>
<evidence type="ECO:0000256" key="9">
    <source>
        <dbReference type="ARBA" id="ARBA00023125"/>
    </source>
</evidence>
<dbReference type="InterPro" id="IPR000212">
    <property type="entry name" value="DNA_helicase_UvrD/REP"/>
</dbReference>
<comment type="similarity">
    <text evidence="1">Belongs to the helicase family. UvrD subfamily.</text>
</comment>
<dbReference type="Gene3D" id="3.90.320.10">
    <property type="match status" value="1"/>
</dbReference>
<protein>
    <recommendedName>
        <fullName evidence="13">DNA 3'-5' helicase</fullName>
        <ecNumber evidence="13">5.6.2.4</ecNumber>
    </recommendedName>
</protein>
<evidence type="ECO:0000256" key="14">
    <source>
        <dbReference type="ARBA" id="ARBA00048988"/>
    </source>
</evidence>
<comment type="catalytic activity">
    <reaction evidence="12">
        <text>Couples ATP hydrolysis with the unwinding of duplex DNA by translocating in the 3'-5' direction.</text>
        <dbReference type="EC" id="5.6.2.4"/>
    </reaction>
</comment>
<evidence type="ECO:0000256" key="10">
    <source>
        <dbReference type="ARBA" id="ARBA00023204"/>
    </source>
</evidence>
<comment type="catalytic activity">
    <reaction evidence="14">
        <text>ATP + H2O = ADP + phosphate + H(+)</text>
        <dbReference type="Rhea" id="RHEA:13065"/>
        <dbReference type="ChEBI" id="CHEBI:15377"/>
        <dbReference type="ChEBI" id="CHEBI:15378"/>
        <dbReference type="ChEBI" id="CHEBI:30616"/>
        <dbReference type="ChEBI" id="CHEBI:43474"/>
        <dbReference type="ChEBI" id="CHEBI:456216"/>
        <dbReference type="EC" id="5.6.2.4"/>
    </reaction>
</comment>
<dbReference type="KEGG" id="cphy:B5808_10995"/>
<evidence type="ECO:0000256" key="6">
    <source>
        <dbReference type="ARBA" id="ARBA00022806"/>
    </source>
</evidence>
<dbReference type="InterPro" id="IPR011604">
    <property type="entry name" value="PDDEXK-like_dom_sf"/>
</dbReference>
<evidence type="ECO:0000256" key="13">
    <source>
        <dbReference type="ARBA" id="ARBA00034808"/>
    </source>
</evidence>
<dbReference type="Gene3D" id="3.40.50.300">
    <property type="entry name" value="P-loop containing nucleotide triphosphate hydrolases"/>
    <property type="match status" value="2"/>
</dbReference>
<dbReference type="SUPFAM" id="SSF52540">
    <property type="entry name" value="P-loop containing nucleoside triphosphate hydrolases"/>
    <property type="match status" value="1"/>
</dbReference>
<dbReference type="GO" id="GO:0000725">
    <property type="term" value="P:recombinational repair"/>
    <property type="evidence" value="ECO:0007669"/>
    <property type="project" value="TreeGrafter"/>
</dbReference>
<dbReference type="Proteomes" id="UP000192775">
    <property type="component" value="Chromosome"/>
</dbReference>
<keyword evidence="6" id="KW-0347">Helicase</keyword>
<evidence type="ECO:0000256" key="11">
    <source>
        <dbReference type="ARBA" id="ARBA00023235"/>
    </source>
</evidence>
<dbReference type="InterPro" id="IPR014016">
    <property type="entry name" value="UvrD-like_ATP-bd"/>
</dbReference>
<keyword evidence="4" id="KW-0227">DNA damage</keyword>
<evidence type="ECO:0000256" key="8">
    <source>
        <dbReference type="ARBA" id="ARBA00022840"/>
    </source>
</evidence>
<dbReference type="InterPro" id="IPR013986">
    <property type="entry name" value="DExx_box_DNA_helicase_dom_sf"/>
</dbReference>
<keyword evidence="3" id="KW-0547">Nucleotide-binding</keyword>
<dbReference type="InterPro" id="IPR038726">
    <property type="entry name" value="PDDEXK_AddAB-type"/>
</dbReference>
<dbReference type="GO" id="GO:0043138">
    <property type="term" value="F:3'-5' DNA helicase activity"/>
    <property type="evidence" value="ECO:0007669"/>
    <property type="project" value="UniProtKB-EC"/>
</dbReference>
<evidence type="ECO:0000313" key="16">
    <source>
        <dbReference type="Proteomes" id="UP000192775"/>
    </source>
</evidence>
<accession>A0A1X9LRB2</accession>
<dbReference type="Gene3D" id="1.10.10.160">
    <property type="match status" value="1"/>
</dbReference>
<evidence type="ECO:0000256" key="4">
    <source>
        <dbReference type="ARBA" id="ARBA00022763"/>
    </source>
</evidence>
<keyword evidence="2" id="KW-0540">Nuclease</keyword>
<keyword evidence="9" id="KW-0238">DNA-binding</keyword>
<evidence type="ECO:0000256" key="12">
    <source>
        <dbReference type="ARBA" id="ARBA00034617"/>
    </source>
</evidence>
<reference evidence="15 16" key="1">
    <citation type="submission" date="2017-04" db="EMBL/GenBank/DDBJ databases">
        <authorList>
            <person name="Afonso C.L."/>
            <person name="Miller P.J."/>
            <person name="Scott M.A."/>
            <person name="Spackman E."/>
            <person name="Goraichik I."/>
            <person name="Dimitrov K.M."/>
            <person name="Suarez D.L."/>
            <person name="Swayne D.E."/>
        </authorList>
    </citation>
    <scope>NUCLEOTIDE SEQUENCE [LARGE SCALE GENOMIC DNA]</scope>
    <source>
        <strain evidence="16">XA(T)</strain>
    </source>
</reference>
<evidence type="ECO:0000313" key="15">
    <source>
        <dbReference type="EMBL" id="ARJ05689.1"/>
    </source>
</evidence>
<proteinExistence type="inferred from homology"/>
<dbReference type="Pfam" id="PF12705">
    <property type="entry name" value="PDDEXK_1"/>
    <property type="match status" value="1"/>
</dbReference>
<keyword evidence="11" id="KW-0413">Isomerase</keyword>
<sequence length="1061" mass="111368">MPIPDVQLDASQRAVLDRPASETFAVLGGPGSGKTTTAVALLVDRIRSGLVEPGHALLLTPRRTAAAELRDELALRIGTALPGPLARTPASVAFEVASATASSPGRPVTMLSGAEHDRLFADLLESGFDDEAQGAAEGGVRAPAVLWPDHLPPEVRRLRSFRTELRELAMRASERGVGASLLAELGRRESLPEWEAAGAFLAGVASTLDASPVSALDSAEVLAEATRAVRAGEALGGLGLVVVDDFHDLDTGAVQLLRALAGAGTTVVAFGDPDAATAAFRGADPRSLAALRTTLGVRTGPLAVLSTSHRQGGRLRRLTAAVTERIGTAGAGRQRAMLPADGTGVLGDDPIGDRATGTPRIDRSPATEPEVRVVRAAGRGAEIAALARLLREQHLLHGVEWSDMAVVVRSGGAVPGYARGLAASEVPTRTTAGALALRDTSAARHLAEVIGAAIGWREIDDALVVDLVLGPVCGLDAIGLRRLRLALRHAELAEGGSRSSEELLREALLTPGSLVTLDLPAARRVEAMAALLRDLRAQRDAGGSTEELLWALWRRSGLAERWLSASRGTGVVADEAGRDLDAVVALFSAAKRAAERDPSGSPEAFLDGFFGAEVPEDSLSPRSRAGSVLVTTPVGIAGREVAVVVVAGLQESVWPDLRLRNSLLHAERLDAALDAWRGRDVTTQREQTRADVLADELRLFSVAVSRSRSLTVLSCVASDDERPSPFLALAPDAPEYTPERHPYTLRGLVGSLRRAVAERADARAASALARLSREGVAGADPAEWFGVLDVSTHDPLADLTAADTTVRVSPSSIETFEESPLVWFVDHVAGSTPSVASGVGTIVHAVMEEASAEPDVRPTVESLAERAESRWSQLRFEAGWVQEREHRALVQKLAGLSDYLSDRASVGLLGAETPFEMTLGPATVGGTIDRVETDASGRVVVVDLKTGKTPPSRADAARHAQLATYQLALADPGVRSALGVGDAGSGGAALVYVSKPRGDRRYTVVSQEALDDVALDEIVGRIQAVATGMAGTAFEAALEPGERDIQNRPPYRIQLVKAVSE</sequence>
<dbReference type="GO" id="GO:0005524">
    <property type="term" value="F:ATP binding"/>
    <property type="evidence" value="ECO:0007669"/>
    <property type="project" value="UniProtKB-UniRule"/>
</dbReference>
<dbReference type="AlphaFoldDB" id="A0A1X9LRB2"/>
<dbReference type="EMBL" id="CP020715">
    <property type="protein sequence ID" value="ARJ05689.1"/>
    <property type="molecule type" value="Genomic_DNA"/>
</dbReference>
<name>A0A1X9LRB2_9MICO</name>
<dbReference type="GO" id="GO:0004527">
    <property type="term" value="F:exonuclease activity"/>
    <property type="evidence" value="ECO:0007669"/>
    <property type="project" value="UniProtKB-KW"/>
</dbReference>
<organism evidence="15 16">
    <name type="scientific">Cnuibacter physcomitrellae</name>
    <dbReference type="NCBI Taxonomy" id="1619308"/>
    <lineage>
        <taxon>Bacteria</taxon>
        <taxon>Bacillati</taxon>
        <taxon>Actinomycetota</taxon>
        <taxon>Actinomycetes</taxon>
        <taxon>Micrococcales</taxon>
        <taxon>Microbacteriaceae</taxon>
        <taxon>Cnuibacter</taxon>
    </lineage>
</organism>
<dbReference type="PANTHER" id="PTHR11070">
    <property type="entry name" value="UVRD / RECB / PCRA DNA HELICASE FAMILY MEMBER"/>
    <property type="match status" value="1"/>
</dbReference>
<keyword evidence="16" id="KW-1185">Reference proteome</keyword>
<dbReference type="PROSITE" id="PS51198">
    <property type="entry name" value="UVRD_HELICASE_ATP_BIND"/>
    <property type="match status" value="1"/>
</dbReference>
<dbReference type="GO" id="GO:0033202">
    <property type="term" value="C:DNA helicase complex"/>
    <property type="evidence" value="ECO:0007669"/>
    <property type="project" value="TreeGrafter"/>
</dbReference>
<dbReference type="EC" id="5.6.2.4" evidence="13"/>
<keyword evidence="8" id="KW-0067">ATP-binding</keyword>
<dbReference type="PROSITE" id="PS51217">
    <property type="entry name" value="UVRD_HELICASE_CTER"/>
    <property type="match status" value="1"/>
</dbReference>
<dbReference type="STRING" id="1619308.B5808_10995"/>
<dbReference type="InterPro" id="IPR014017">
    <property type="entry name" value="DNA_helicase_UvrD-like_C"/>
</dbReference>
<dbReference type="GO" id="GO:0005829">
    <property type="term" value="C:cytosol"/>
    <property type="evidence" value="ECO:0007669"/>
    <property type="project" value="TreeGrafter"/>
</dbReference>
<evidence type="ECO:0000256" key="1">
    <source>
        <dbReference type="ARBA" id="ARBA00009922"/>
    </source>
</evidence>
<evidence type="ECO:0000256" key="5">
    <source>
        <dbReference type="ARBA" id="ARBA00022801"/>
    </source>
</evidence>
<evidence type="ECO:0000256" key="7">
    <source>
        <dbReference type="ARBA" id="ARBA00022839"/>
    </source>
</evidence>
<gene>
    <name evidence="15" type="ORF">B5808_10995</name>
</gene>
<dbReference type="Pfam" id="PF00580">
    <property type="entry name" value="UvrD-helicase"/>
    <property type="match status" value="1"/>
</dbReference>
<dbReference type="GO" id="GO:0003677">
    <property type="term" value="F:DNA binding"/>
    <property type="evidence" value="ECO:0007669"/>
    <property type="project" value="UniProtKB-KW"/>
</dbReference>
<keyword evidence="7" id="KW-0269">Exonuclease</keyword>
<dbReference type="Gene3D" id="1.10.486.10">
    <property type="entry name" value="PCRA, domain 4"/>
    <property type="match status" value="1"/>
</dbReference>
<dbReference type="PANTHER" id="PTHR11070:SF59">
    <property type="entry name" value="DNA 3'-5' HELICASE"/>
    <property type="match status" value="1"/>
</dbReference>
<keyword evidence="5" id="KW-0378">Hydrolase</keyword>
<dbReference type="RefSeq" id="WP_085019827.1">
    <property type="nucleotide sequence ID" value="NZ_BMHD01000001.1"/>
</dbReference>
<evidence type="ECO:0000256" key="2">
    <source>
        <dbReference type="ARBA" id="ARBA00022722"/>
    </source>
</evidence>